<evidence type="ECO:0000313" key="2">
    <source>
        <dbReference type="Proteomes" id="UP000796880"/>
    </source>
</evidence>
<dbReference type="Proteomes" id="UP000796880">
    <property type="component" value="Unassembled WGS sequence"/>
</dbReference>
<organism evidence="1 2">
    <name type="scientific">Rhamnella rubrinervis</name>
    <dbReference type="NCBI Taxonomy" id="2594499"/>
    <lineage>
        <taxon>Eukaryota</taxon>
        <taxon>Viridiplantae</taxon>
        <taxon>Streptophyta</taxon>
        <taxon>Embryophyta</taxon>
        <taxon>Tracheophyta</taxon>
        <taxon>Spermatophyta</taxon>
        <taxon>Magnoliopsida</taxon>
        <taxon>eudicotyledons</taxon>
        <taxon>Gunneridae</taxon>
        <taxon>Pentapetalae</taxon>
        <taxon>rosids</taxon>
        <taxon>fabids</taxon>
        <taxon>Rosales</taxon>
        <taxon>Rhamnaceae</taxon>
        <taxon>rhamnoid group</taxon>
        <taxon>Rhamneae</taxon>
        <taxon>Rhamnella</taxon>
    </lineage>
</organism>
<dbReference type="OrthoDB" id="3512845at2759"/>
<gene>
    <name evidence="1" type="ORF">FNV43_RR08822</name>
</gene>
<sequence>MDMGIDDDTSRPKGNALAFEYSFYLAENPPSVISHALICTSLDSRLPGHYCTILTDAIGNGKAGTAQCLKSAANALEDGRSV</sequence>
<name>A0A8K0H8X0_9ROSA</name>
<keyword evidence="2" id="KW-1185">Reference proteome</keyword>
<evidence type="ECO:0000313" key="1">
    <source>
        <dbReference type="EMBL" id="KAF3448112.1"/>
    </source>
</evidence>
<dbReference type="AlphaFoldDB" id="A0A8K0H8X0"/>
<reference evidence="1" key="1">
    <citation type="submission" date="2020-03" db="EMBL/GenBank/DDBJ databases">
        <title>A high-quality chromosome-level genome assembly of a woody plant with both climbing and erect habits, Rhamnella rubrinervis.</title>
        <authorList>
            <person name="Lu Z."/>
            <person name="Yang Y."/>
            <person name="Zhu X."/>
            <person name="Sun Y."/>
        </authorList>
    </citation>
    <scope>NUCLEOTIDE SEQUENCE</scope>
    <source>
        <strain evidence="1">BYM</strain>
        <tissue evidence="1">Leaf</tissue>
    </source>
</reference>
<comment type="caution">
    <text evidence="1">The sequence shown here is derived from an EMBL/GenBank/DDBJ whole genome shotgun (WGS) entry which is preliminary data.</text>
</comment>
<protein>
    <submittedName>
        <fullName evidence="1">Uncharacterized protein</fullName>
    </submittedName>
</protein>
<dbReference type="EMBL" id="VOIH02000004">
    <property type="protein sequence ID" value="KAF3448112.1"/>
    <property type="molecule type" value="Genomic_DNA"/>
</dbReference>
<proteinExistence type="predicted"/>
<accession>A0A8K0H8X0</accession>